<evidence type="ECO:0000313" key="2">
    <source>
        <dbReference type="Proteomes" id="UP001304243"/>
    </source>
</evidence>
<name>A0AAN7D8U7_9FUNG</name>
<dbReference type="AlphaFoldDB" id="A0AAN7D8U7"/>
<keyword evidence="2" id="KW-1185">Reference proteome</keyword>
<accession>A0AAN7D8U7</accession>
<dbReference type="Proteomes" id="UP001304243">
    <property type="component" value="Unassembled WGS sequence"/>
</dbReference>
<organism evidence="1 2">
    <name type="scientific">Mucor velutinosus</name>
    <dbReference type="NCBI Taxonomy" id="708070"/>
    <lineage>
        <taxon>Eukaryota</taxon>
        <taxon>Fungi</taxon>
        <taxon>Fungi incertae sedis</taxon>
        <taxon>Mucoromycota</taxon>
        <taxon>Mucoromycotina</taxon>
        <taxon>Mucoromycetes</taxon>
        <taxon>Mucorales</taxon>
        <taxon>Mucorineae</taxon>
        <taxon>Mucoraceae</taxon>
        <taxon>Mucor</taxon>
    </lineage>
</organism>
<sequence>MDKTVEFLASDYYEEVVGNPGVSGAECRNLGFTKGQKARFKARVSRLHREREQLLGDQAETVRVKKLEKLIEQKILDDTRQATLRAATRWLDMGEQNNKYFYGVIKDREAQQTIQSLKRASTGERLTHMGEILQEARSFYQVLCTPDAIDLAAVNTLLEKIPEDAKLQDAEADRLIEPPSIDSALGLIDHTTKNKSPGLDGLPFEVYRYLCDKFPPVLLLLQQALTDTLCCIFPDSWKQTRMVLLFKKEDPELLKN</sequence>
<reference evidence="1 2" key="1">
    <citation type="submission" date="2022-11" db="EMBL/GenBank/DDBJ databases">
        <title>Mucor velutinosus strain NIH1002 WGS.</title>
        <authorList>
            <person name="Subramanian P."/>
            <person name="Mullikin J.C."/>
            <person name="Segre J.A."/>
            <person name="Zelazny A.M."/>
        </authorList>
    </citation>
    <scope>NUCLEOTIDE SEQUENCE [LARGE SCALE GENOMIC DNA]</scope>
    <source>
        <strain evidence="1 2">NIH1002</strain>
    </source>
</reference>
<proteinExistence type="predicted"/>
<dbReference type="RefSeq" id="XP_064679303.1">
    <property type="nucleotide sequence ID" value="XM_064822703.1"/>
</dbReference>
<dbReference type="GeneID" id="89947043"/>
<evidence type="ECO:0000313" key="1">
    <source>
        <dbReference type="EMBL" id="KAK4512637.1"/>
    </source>
</evidence>
<gene>
    <name evidence="1" type="primary">PHB1_1</name>
    <name evidence="1" type="ORF">ATC70_003341</name>
</gene>
<protein>
    <submittedName>
        <fullName evidence="1">Prohibitin-1, subunit of the prohibitin complex (Phb1p-Phb2p)</fullName>
    </submittedName>
</protein>
<comment type="caution">
    <text evidence="1">The sequence shown here is derived from an EMBL/GenBank/DDBJ whole genome shotgun (WGS) entry which is preliminary data.</text>
</comment>
<dbReference type="EMBL" id="JASEJX010000021">
    <property type="protein sequence ID" value="KAK4512637.1"/>
    <property type="molecule type" value="Genomic_DNA"/>
</dbReference>